<protein>
    <recommendedName>
        <fullName evidence="3">Interleukin-18</fullName>
    </recommendedName>
</protein>
<name>A0A9N7ZC36_PLEPL</name>
<dbReference type="AlphaFoldDB" id="A0A9N7ZC36"/>
<evidence type="ECO:0008006" key="3">
    <source>
        <dbReference type="Google" id="ProtNLM"/>
    </source>
</evidence>
<organism evidence="1 2">
    <name type="scientific">Pleuronectes platessa</name>
    <name type="common">European plaice</name>
    <dbReference type="NCBI Taxonomy" id="8262"/>
    <lineage>
        <taxon>Eukaryota</taxon>
        <taxon>Metazoa</taxon>
        <taxon>Chordata</taxon>
        <taxon>Craniata</taxon>
        <taxon>Vertebrata</taxon>
        <taxon>Euteleostomi</taxon>
        <taxon>Actinopterygii</taxon>
        <taxon>Neopterygii</taxon>
        <taxon>Teleostei</taxon>
        <taxon>Neoteleostei</taxon>
        <taxon>Acanthomorphata</taxon>
        <taxon>Carangaria</taxon>
        <taxon>Pleuronectiformes</taxon>
        <taxon>Pleuronectoidei</taxon>
        <taxon>Pleuronectidae</taxon>
        <taxon>Pleuronectes</taxon>
    </lineage>
</organism>
<dbReference type="EMBL" id="CADEAL010004391">
    <property type="protein sequence ID" value="CAB1458506.1"/>
    <property type="molecule type" value="Genomic_DNA"/>
</dbReference>
<sequence>MDQRYVWRVKASLMTRRIPSPQSSMEKLISLHLYRSMMAANDCSPITFYGTCNDAFYFDVLDGDGFTDSGESHTYNLRCKDNKILLLNATDQFQLEHLRTQEHCRPECKFNIRTYDDSSEEVGPGVPVMLYANKNGKKLVACCKENNEICTEAMVLPIEIMDNAHKALFYLTQLTANKFMFESTVYRSKFLGFTCVDGNPSLKKLVLRSKGPDGVDESSEATLNECTE</sequence>
<dbReference type="CDD" id="cd23298">
    <property type="entry name" value="beta-trefoil_IL18"/>
    <property type="match status" value="1"/>
</dbReference>
<accession>A0A9N7ZC36</accession>
<keyword evidence="2" id="KW-1185">Reference proteome</keyword>
<comment type="caution">
    <text evidence="1">The sequence shown here is derived from an EMBL/GenBank/DDBJ whole genome shotgun (WGS) entry which is preliminary data.</text>
</comment>
<dbReference type="Gene3D" id="2.80.10.50">
    <property type="match status" value="1"/>
</dbReference>
<evidence type="ECO:0000313" key="2">
    <source>
        <dbReference type="Proteomes" id="UP001153269"/>
    </source>
</evidence>
<dbReference type="InterPro" id="IPR008996">
    <property type="entry name" value="IL1/FGF"/>
</dbReference>
<dbReference type="Proteomes" id="UP001153269">
    <property type="component" value="Unassembled WGS sequence"/>
</dbReference>
<gene>
    <name evidence="1" type="ORF">PLEPLA_LOCUS46336</name>
</gene>
<proteinExistence type="predicted"/>
<dbReference type="SUPFAM" id="SSF50353">
    <property type="entry name" value="Cytokine"/>
    <property type="match status" value="1"/>
</dbReference>
<reference evidence="1" key="1">
    <citation type="submission" date="2020-03" db="EMBL/GenBank/DDBJ databases">
        <authorList>
            <person name="Weist P."/>
        </authorList>
    </citation>
    <scope>NUCLEOTIDE SEQUENCE</scope>
</reference>
<evidence type="ECO:0000313" key="1">
    <source>
        <dbReference type="EMBL" id="CAB1458506.1"/>
    </source>
</evidence>